<dbReference type="NCBIfam" id="TIGR03569">
    <property type="entry name" value="NeuB_NnaB"/>
    <property type="match status" value="1"/>
</dbReference>
<dbReference type="EMBL" id="DVMW01000030">
    <property type="protein sequence ID" value="HIU35901.1"/>
    <property type="molecule type" value="Genomic_DNA"/>
</dbReference>
<dbReference type="InterPro" id="IPR051690">
    <property type="entry name" value="PseI-like"/>
</dbReference>
<dbReference type="InterPro" id="IPR013974">
    <property type="entry name" value="SAF"/>
</dbReference>
<evidence type="ECO:0000259" key="1">
    <source>
        <dbReference type="PROSITE" id="PS50844"/>
    </source>
</evidence>
<dbReference type="GO" id="GO:0016051">
    <property type="term" value="P:carbohydrate biosynthetic process"/>
    <property type="evidence" value="ECO:0007669"/>
    <property type="project" value="InterPro"/>
</dbReference>
<reference evidence="2" key="2">
    <citation type="journal article" date="2021" name="PeerJ">
        <title>Extensive microbial diversity within the chicken gut microbiome revealed by metagenomics and culture.</title>
        <authorList>
            <person name="Gilroy R."/>
            <person name="Ravi A."/>
            <person name="Getino M."/>
            <person name="Pursley I."/>
            <person name="Horton D.L."/>
            <person name="Alikhan N.F."/>
            <person name="Baker D."/>
            <person name="Gharbi K."/>
            <person name="Hall N."/>
            <person name="Watson M."/>
            <person name="Adriaenssens E.M."/>
            <person name="Foster-Nyarko E."/>
            <person name="Jarju S."/>
            <person name="Secka A."/>
            <person name="Antonio M."/>
            <person name="Oren A."/>
            <person name="Chaudhuri R.R."/>
            <person name="La Ragione R."/>
            <person name="Hildebrand F."/>
            <person name="Pallen M.J."/>
        </authorList>
    </citation>
    <scope>NUCLEOTIDE SEQUENCE</scope>
    <source>
        <strain evidence="2">ChiGjej1B1-19959</strain>
    </source>
</reference>
<dbReference type="Pfam" id="PF03102">
    <property type="entry name" value="NeuB"/>
    <property type="match status" value="1"/>
</dbReference>
<name>A0A9D1IFP2_9FIRM</name>
<proteinExistence type="predicted"/>
<keyword evidence="2" id="KW-0808">Transferase</keyword>
<dbReference type="PROSITE" id="PS50844">
    <property type="entry name" value="AFP_LIKE"/>
    <property type="match status" value="1"/>
</dbReference>
<dbReference type="PANTHER" id="PTHR42966">
    <property type="entry name" value="N-ACETYLNEURAMINATE SYNTHASE"/>
    <property type="match status" value="1"/>
</dbReference>
<dbReference type="Gene3D" id="3.20.20.70">
    <property type="entry name" value="Aldolase class I"/>
    <property type="match status" value="1"/>
</dbReference>
<reference evidence="2" key="1">
    <citation type="submission" date="2020-10" db="EMBL/GenBank/DDBJ databases">
        <authorList>
            <person name="Gilroy R."/>
        </authorList>
    </citation>
    <scope>NUCLEOTIDE SEQUENCE</scope>
    <source>
        <strain evidence="2">ChiGjej1B1-19959</strain>
    </source>
</reference>
<dbReference type="CDD" id="cd11615">
    <property type="entry name" value="SAF_NeuB_like"/>
    <property type="match status" value="1"/>
</dbReference>
<dbReference type="Proteomes" id="UP000824071">
    <property type="component" value="Unassembled WGS sequence"/>
</dbReference>
<gene>
    <name evidence="2" type="primary">neuB</name>
    <name evidence="2" type="ORF">IAC53_04740</name>
</gene>
<dbReference type="InterPro" id="IPR020007">
    <property type="entry name" value="NeuB/NeuA"/>
</dbReference>
<evidence type="ECO:0000313" key="2">
    <source>
        <dbReference type="EMBL" id="HIU35901.1"/>
    </source>
</evidence>
<dbReference type="InterPro" id="IPR036732">
    <property type="entry name" value="AFP_Neu5c_C_sf"/>
</dbReference>
<sequence length="338" mass="37168">MTFSDKHIFIIAEAGVNHNGSMETARRMIDAACEAGVDAIKFQTFRSEKLVSRTAQKADYQKRNTHSDDSQLSMLKKLELRFDQFAELKRYCDEKGVLFLSTPFDFDSIAFLDTLALPVFKIPSGEITNLPYLQAVAETHRDVILSTGMAELAEVEAALSALRRYGAGSIALLHCTTEYPTPMREVNLRAMETLRKAFSLPVGYSDHTAGIEVSVAAAALGACILEKHFTLDRNMEGPDHKASLEPDELAALVRSVRNVEAALGDGDKKPTPSEARNRPVARKSIVAACDIRAGETFTTENLTVKRPGSGISPMRWYEVLGQTAPRDFAADELIELGK</sequence>
<organism evidence="2 3">
    <name type="scientific">Candidatus Fimenecus excrementigallinarum</name>
    <dbReference type="NCBI Taxonomy" id="2840816"/>
    <lineage>
        <taxon>Bacteria</taxon>
        <taxon>Bacillati</taxon>
        <taxon>Bacillota</taxon>
        <taxon>Clostridia</taxon>
        <taxon>Candidatus Fimenecus</taxon>
    </lineage>
</organism>
<protein>
    <submittedName>
        <fullName evidence="2">N-acetylneuraminate synthase</fullName>
        <ecNumber evidence="2">2.5.1.56</ecNumber>
    </submittedName>
</protein>
<dbReference type="PANTHER" id="PTHR42966:SF1">
    <property type="entry name" value="SIALIC ACID SYNTHASE"/>
    <property type="match status" value="1"/>
</dbReference>
<dbReference type="Gene3D" id="3.90.1210.10">
    <property type="entry name" value="Antifreeze-like/N-acetylneuraminic acid synthase C-terminal domain"/>
    <property type="match status" value="1"/>
</dbReference>
<evidence type="ECO:0000313" key="3">
    <source>
        <dbReference type="Proteomes" id="UP000824071"/>
    </source>
</evidence>
<dbReference type="GO" id="GO:0050462">
    <property type="term" value="F:N-acetylneuraminate synthase activity"/>
    <property type="evidence" value="ECO:0007669"/>
    <property type="project" value="UniProtKB-EC"/>
</dbReference>
<dbReference type="InterPro" id="IPR057736">
    <property type="entry name" value="SAF_PseI/NeuA/NeuB"/>
</dbReference>
<dbReference type="InterPro" id="IPR006190">
    <property type="entry name" value="SAF_AFP_Neu5Ac"/>
</dbReference>
<dbReference type="InterPro" id="IPR013132">
    <property type="entry name" value="PseI/NeuA/B-like_N"/>
</dbReference>
<accession>A0A9D1IFP2</accession>
<dbReference type="InterPro" id="IPR013785">
    <property type="entry name" value="Aldolase_TIM"/>
</dbReference>
<dbReference type="AlphaFoldDB" id="A0A9D1IFP2"/>
<dbReference type="SUPFAM" id="SSF51569">
    <property type="entry name" value="Aldolase"/>
    <property type="match status" value="1"/>
</dbReference>
<feature type="domain" description="AFP-like" evidence="1">
    <location>
        <begin position="284"/>
        <end position="338"/>
    </location>
</feature>
<dbReference type="SUPFAM" id="SSF51269">
    <property type="entry name" value="AFP III-like domain"/>
    <property type="match status" value="1"/>
</dbReference>
<dbReference type="GO" id="GO:0047444">
    <property type="term" value="F:N-acylneuraminate-9-phosphate synthase activity"/>
    <property type="evidence" value="ECO:0007669"/>
    <property type="project" value="TreeGrafter"/>
</dbReference>
<comment type="caution">
    <text evidence="2">The sequence shown here is derived from an EMBL/GenBank/DDBJ whole genome shotgun (WGS) entry which is preliminary data.</text>
</comment>
<dbReference type="Pfam" id="PF08666">
    <property type="entry name" value="SAF"/>
    <property type="match status" value="1"/>
</dbReference>
<dbReference type="SMART" id="SM00858">
    <property type="entry name" value="SAF"/>
    <property type="match status" value="1"/>
</dbReference>
<dbReference type="EC" id="2.5.1.56" evidence="2"/>